<proteinExistence type="predicted"/>
<evidence type="ECO:0000313" key="1">
    <source>
        <dbReference type="EMBL" id="GME92926.1"/>
    </source>
</evidence>
<reference evidence="1" key="1">
    <citation type="submission" date="2023-04" db="EMBL/GenBank/DDBJ databases">
        <title>Candida boidinii NBRC 1967.</title>
        <authorList>
            <person name="Ichikawa N."/>
            <person name="Sato H."/>
            <person name="Tonouchi N."/>
        </authorList>
    </citation>
    <scope>NUCLEOTIDE SEQUENCE</scope>
    <source>
        <strain evidence="1">NBRC 1967</strain>
    </source>
</reference>
<name>A0ACB5TSH1_CANBO</name>
<gene>
    <name evidence="1" type="ORF">Cboi01_000294100</name>
</gene>
<protein>
    <submittedName>
        <fullName evidence="1">Unnamed protein product</fullName>
    </submittedName>
</protein>
<evidence type="ECO:0000313" key="2">
    <source>
        <dbReference type="Proteomes" id="UP001165101"/>
    </source>
</evidence>
<keyword evidence="2" id="KW-1185">Reference proteome</keyword>
<dbReference type="Proteomes" id="UP001165101">
    <property type="component" value="Unassembled WGS sequence"/>
</dbReference>
<organism evidence="1 2">
    <name type="scientific">Candida boidinii</name>
    <name type="common">Yeast</name>
    <dbReference type="NCBI Taxonomy" id="5477"/>
    <lineage>
        <taxon>Eukaryota</taxon>
        <taxon>Fungi</taxon>
        <taxon>Dikarya</taxon>
        <taxon>Ascomycota</taxon>
        <taxon>Saccharomycotina</taxon>
        <taxon>Pichiomycetes</taxon>
        <taxon>Pichiales</taxon>
        <taxon>Pichiaceae</taxon>
        <taxon>Ogataea</taxon>
        <taxon>Ogataea/Candida clade</taxon>
    </lineage>
</organism>
<comment type="caution">
    <text evidence="1">The sequence shown here is derived from an EMBL/GenBank/DDBJ whole genome shotgun (WGS) entry which is preliminary data.</text>
</comment>
<dbReference type="EMBL" id="BSXV01001462">
    <property type="protein sequence ID" value="GME92926.1"/>
    <property type="molecule type" value="Genomic_DNA"/>
</dbReference>
<accession>A0ACB5TSH1</accession>
<sequence>MLTKVRLKEYAHVRFKEKIELKKGKLLHEKLQEAKNEHMIFVNACQNGRRENVRHVLKLAYIDCIEYKNRTPSWLNSFFCAREVYPKYKNLINTNHSISAFKDNKSFINNYNARLNSQNQNPLSKSVSETVKTQKFKEPVVSKKQSQLNNKNLTKGILQTTDHDINQLRFLKSQYDQQLKHVVKITLPSLEVTYSPNLFGDPIVRSRRENLIEKQLWKIRNLFDKYQPIAASDLHHLESTTIDLSSSHSSLASGYKNFVIESFTISEEGEIKLSNLNKTPNLSSFELFKTYSKIIKH</sequence>